<organism evidence="2 3">
    <name type="scientific">Virgisporangium ochraceum</name>
    <dbReference type="NCBI Taxonomy" id="65505"/>
    <lineage>
        <taxon>Bacteria</taxon>
        <taxon>Bacillati</taxon>
        <taxon>Actinomycetota</taxon>
        <taxon>Actinomycetes</taxon>
        <taxon>Micromonosporales</taxon>
        <taxon>Micromonosporaceae</taxon>
        <taxon>Virgisporangium</taxon>
    </lineage>
</organism>
<evidence type="ECO:0000256" key="1">
    <source>
        <dbReference type="SAM" id="MobiDB-lite"/>
    </source>
</evidence>
<reference evidence="2" key="1">
    <citation type="submission" date="2021-01" db="EMBL/GenBank/DDBJ databases">
        <title>Whole genome shotgun sequence of Virgisporangium ochraceum NBRC 16418.</title>
        <authorList>
            <person name="Komaki H."/>
            <person name="Tamura T."/>
        </authorList>
    </citation>
    <scope>NUCLEOTIDE SEQUENCE</scope>
    <source>
        <strain evidence="2">NBRC 16418</strain>
    </source>
</reference>
<name>A0A8J4A0Z3_9ACTN</name>
<keyword evidence="3" id="KW-1185">Reference proteome</keyword>
<dbReference type="Proteomes" id="UP000635606">
    <property type="component" value="Unassembled WGS sequence"/>
</dbReference>
<sequence length="478" mass="52108">METTAIEEIAWQRRSPPGRWVTGLIARRRVLTDRDLWALVLVLADSGHPVARGSARATLDRWWDGCDDDRARIWYAVWLRLTRNRLGHVDHRISPALAGFLLAGDPRSPHVPRIRLVAGIDLDAPRHHRHPDAGVGSFVVSLALGADDPAVRDGLTGVLSTTDEPLLLDAIEAAFASRLHADLSALRLWDAAGEPTPVLRIALANPHLPRPAGAGTRPALAVLMALRERYDLLAGFEGESLVADLLHSLGPQPYAPAVRRALRNFGPGAAREAVCRWAMDGDDEAVDAAVEAGYRPADPDAVPLFLVLTGQWDGFRAADPETLYRYGVPDAVERLLDVLHPDADTPPDVRRACLRLLRDLPPGSDRDALCDAAMYSDVATEVALASGATPSDPELVPAFLAMTGQWDRYDAVDPDGTKLRRYTDSLYDWERERDRLRESARRAGRPMPCEPSEAWSRSVGRRAGGTGTAGTGGFSVHV</sequence>
<feature type="region of interest" description="Disordered" evidence="1">
    <location>
        <begin position="438"/>
        <end position="478"/>
    </location>
</feature>
<accession>A0A8J4A0Z3</accession>
<gene>
    <name evidence="2" type="ORF">Voc01_087160</name>
</gene>
<evidence type="ECO:0000313" key="2">
    <source>
        <dbReference type="EMBL" id="GIJ73799.1"/>
    </source>
</evidence>
<feature type="compositionally biased region" description="Gly residues" evidence="1">
    <location>
        <begin position="462"/>
        <end position="478"/>
    </location>
</feature>
<dbReference type="AlphaFoldDB" id="A0A8J4A0Z3"/>
<protein>
    <submittedName>
        <fullName evidence="2">Uncharacterized protein</fullName>
    </submittedName>
</protein>
<evidence type="ECO:0000313" key="3">
    <source>
        <dbReference type="Proteomes" id="UP000635606"/>
    </source>
</evidence>
<comment type="caution">
    <text evidence="2">The sequence shown here is derived from an EMBL/GenBank/DDBJ whole genome shotgun (WGS) entry which is preliminary data.</text>
</comment>
<proteinExistence type="predicted"/>
<dbReference type="EMBL" id="BOPH01000125">
    <property type="protein sequence ID" value="GIJ73799.1"/>
    <property type="molecule type" value="Genomic_DNA"/>
</dbReference>